<evidence type="ECO:0000259" key="1">
    <source>
        <dbReference type="Pfam" id="PF13349"/>
    </source>
</evidence>
<proteinExistence type="predicted"/>
<dbReference type="AlphaFoldDB" id="A0A1M6WJQ8"/>
<dbReference type="Pfam" id="PF13349">
    <property type="entry name" value="DUF4097"/>
    <property type="match status" value="1"/>
</dbReference>
<accession>A0A1M6WJQ8</accession>
<name>A0A1M6WJQ8_9FIRM</name>
<feature type="domain" description="DUF4097" evidence="1">
    <location>
        <begin position="147"/>
        <end position="328"/>
    </location>
</feature>
<dbReference type="Proteomes" id="UP000184386">
    <property type="component" value="Unassembled WGS sequence"/>
</dbReference>
<evidence type="ECO:0000313" key="2">
    <source>
        <dbReference type="EMBL" id="SHK94033.1"/>
    </source>
</evidence>
<dbReference type="OrthoDB" id="1654962at2"/>
<keyword evidence="3" id="KW-1185">Reference proteome</keyword>
<dbReference type="EMBL" id="FRAC01000020">
    <property type="protein sequence ID" value="SHK94033.1"/>
    <property type="molecule type" value="Genomic_DNA"/>
</dbReference>
<protein>
    <submittedName>
        <fullName evidence="2">Putative adhesin</fullName>
    </submittedName>
</protein>
<gene>
    <name evidence="2" type="ORF">SAMN02745136_03707</name>
</gene>
<organism evidence="2 3">
    <name type="scientific">Anaerocolumna jejuensis DSM 15929</name>
    <dbReference type="NCBI Taxonomy" id="1121322"/>
    <lineage>
        <taxon>Bacteria</taxon>
        <taxon>Bacillati</taxon>
        <taxon>Bacillota</taxon>
        <taxon>Clostridia</taxon>
        <taxon>Lachnospirales</taxon>
        <taxon>Lachnospiraceae</taxon>
        <taxon>Anaerocolumna</taxon>
    </lineage>
</organism>
<dbReference type="RefSeq" id="WP_073278332.1">
    <property type="nucleotide sequence ID" value="NZ_FRAC01000020.1"/>
</dbReference>
<reference evidence="2 3" key="1">
    <citation type="submission" date="2016-11" db="EMBL/GenBank/DDBJ databases">
        <authorList>
            <person name="Jaros S."/>
            <person name="Januszkiewicz K."/>
            <person name="Wedrychowicz H."/>
        </authorList>
    </citation>
    <scope>NUCLEOTIDE SEQUENCE [LARGE SCALE GENOMIC DNA]</scope>
    <source>
        <strain evidence="2 3">DSM 15929</strain>
    </source>
</reference>
<sequence>MRAFLKNLLRLAGGAIAVGILLVVIAFSMDNGVFTKWHNVDYDIGDGWRLWNGVESGREDTANAEDTDEASAVSDDSYVLTYEKIKSLDFSMFAGKLHIEEGKEFTLKVNEEGGKRISSEVTDGVWTLKEKSIREKNSGGENNITIFGVDINLDNTAHRKDLTEVYITIPKNFTADKISLSVGAGTITAESLSANSGSISVGAGTCSIEELNVKDRSSYQVDAGMLKINNAIINDGTMTCAAGKIDIEDGTIHNSTISCTAGAIDIKGSITGDSDIRTSVGSINLRLDGKEKDYNYTIDCNLGSLTLNGTKYSGINKHIVQKNSAPNNMVLNCDIGSISMNID</sequence>
<dbReference type="InterPro" id="IPR025164">
    <property type="entry name" value="Toastrack_DUF4097"/>
</dbReference>
<dbReference type="STRING" id="1121322.SAMN02745136_03707"/>
<evidence type="ECO:0000313" key="3">
    <source>
        <dbReference type="Proteomes" id="UP000184386"/>
    </source>
</evidence>